<protein>
    <submittedName>
        <fullName evidence="3">Uncharacterized protein</fullName>
    </submittedName>
</protein>
<dbReference type="PANTHER" id="PTHR16476">
    <property type="entry name" value="FAMILY WITH SEQUENCE SIMILARITY 216 MEMBER A"/>
    <property type="match status" value="1"/>
</dbReference>
<gene>
    <name evidence="3" type="ORF">SPARVUS_LOCUS13445458</name>
</gene>
<evidence type="ECO:0000256" key="2">
    <source>
        <dbReference type="SAM" id="MobiDB-lite"/>
    </source>
</evidence>
<sequence length="138" mass="15715">MSDPVIDSCKGNNSRTMEFGQKKPPQRLHNNSVCGQKTVERDCGTSESAPVISQVRTIQIPKSMKDAAFLKHPDLTLGQKRYLCSIAKIYSTRNMRAILEHQLQSQIRCGHKRTIVKPKVNHALLKKKITFLEWKNQS</sequence>
<comment type="caution">
    <text evidence="3">The sequence shown here is derived from an EMBL/GenBank/DDBJ whole genome shotgun (WGS) entry which is preliminary data.</text>
</comment>
<accession>A0ABN9G7X6</accession>
<dbReference type="Pfam" id="PF15107">
    <property type="entry name" value="FAM216B"/>
    <property type="match status" value="1"/>
</dbReference>
<proteinExistence type="inferred from homology"/>
<dbReference type="Proteomes" id="UP001162483">
    <property type="component" value="Unassembled WGS sequence"/>
</dbReference>
<feature type="region of interest" description="Disordered" evidence="2">
    <location>
        <begin position="1"/>
        <end position="30"/>
    </location>
</feature>
<reference evidence="3" key="1">
    <citation type="submission" date="2023-05" db="EMBL/GenBank/DDBJ databases">
        <authorList>
            <person name="Stuckert A."/>
        </authorList>
    </citation>
    <scope>NUCLEOTIDE SEQUENCE</scope>
</reference>
<organism evidence="3 4">
    <name type="scientific">Staurois parvus</name>
    <dbReference type="NCBI Taxonomy" id="386267"/>
    <lineage>
        <taxon>Eukaryota</taxon>
        <taxon>Metazoa</taxon>
        <taxon>Chordata</taxon>
        <taxon>Craniata</taxon>
        <taxon>Vertebrata</taxon>
        <taxon>Euteleostomi</taxon>
        <taxon>Amphibia</taxon>
        <taxon>Batrachia</taxon>
        <taxon>Anura</taxon>
        <taxon>Neobatrachia</taxon>
        <taxon>Ranoidea</taxon>
        <taxon>Ranidae</taxon>
        <taxon>Staurois</taxon>
    </lineage>
</organism>
<dbReference type="InterPro" id="IPR029373">
    <property type="entry name" value="FAM216"/>
</dbReference>
<evidence type="ECO:0000256" key="1">
    <source>
        <dbReference type="ARBA" id="ARBA00008615"/>
    </source>
</evidence>
<name>A0ABN9G7X6_9NEOB</name>
<dbReference type="EMBL" id="CATNWA010017956">
    <property type="protein sequence ID" value="CAI9604327.1"/>
    <property type="molecule type" value="Genomic_DNA"/>
</dbReference>
<comment type="similarity">
    <text evidence="1">Belongs to the FAM216 family.</text>
</comment>
<evidence type="ECO:0000313" key="4">
    <source>
        <dbReference type="Proteomes" id="UP001162483"/>
    </source>
</evidence>
<dbReference type="PANTHER" id="PTHR16476:SF4">
    <property type="entry name" value="PROTEIN FAM216A"/>
    <property type="match status" value="1"/>
</dbReference>
<keyword evidence="4" id="KW-1185">Reference proteome</keyword>
<evidence type="ECO:0000313" key="3">
    <source>
        <dbReference type="EMBL" id="CAI9604327.1"/>
    </source>
</evidence>